<proteinExistence type="predicted"/>
<feature type="transmembrane region" description="Helical" evidence="1">
    <location>
        <begin position="12"/>
        <end position="31"/>
    </location>
</feature>
<name>A0A0G1WHP4_9BACT</name>
<accession>A0A0G1WHP4</accession>
<evidence type="ECO:0000256" key="1">
    <source>
        <dbReference type="SAM" id="Phobius"/>
    </source>
</evidence>
<evidence type="ECO:0000313" key="3">
    <source>
        <dbReference type="Proteomes" id="UP000034201"/>
    </source>
</evidence>
<protein>
    <submittedName>
        <fullName evidence="2">Uncharacterized protein</fullName>
    </submittedName>
</protein>
<keyword evidence="1" id="KW-0812">Transmembrane</keyword>
<dbReference type="AlphaFoldDB" id="A0A0G1WHP4"/>
<sequence length="77" mass="8337">MNRKEQVKYTAWGAVAGAVLIMIIGFSWLGWTLESTAKKMAAEQVNAAVVGVLTPRCVERFMNQPGAAAKLTELKAI</sequence>
<keyword evidence="1" id="KW-0472">Membrane</keyword>
<gene>
    <name evidence="2" type="ORF">UY61_C0085G0004</name>
</gene>
<comment type="caution">
    <text evidence="2">The sequence shown here is derived from an EMBL/GenBank/DDBJ whole genome shotgun (WGS) entry which is preliminary data.</text>
</comment>
<evidence type="ECO:0000313" key="2">
    <source>
        <dbReference type="EMBL" id="KKW18333.1"/>
    </source>
</evidence>
<reference evidence="2 3" key="1">
    <citation type="journal article" date="2015" name="Nature">
        <title>rRNA introns, odd ribosomes, and small enigmatic genomes across a large radiation of phyla.</title>
        <authorList>
            <person name="Brown C.T."/>
            <person name="Hug L.A."/>
            <person name="Thomas B.C."/>
            <person name="Sharon I."/>
            <person name="Castelle C.J."/>
            <person name="Singh A."/>
            <person name="Wilkins M.J."/>
            <person name="Williams K.H."/>
            <person name="Banfield J.F."/>
        </authorList>
    </citation>
    <scope>NUCLEOTIDE SEQUENCE [LARGE SCALE GENOMIC DNA]</scope>
</reference>
<dbReference type="Proteomes" id="UP000034201">
    <property type="component" value="Unassembled WGS sequence"/>
</dbReference>
<keyword evidence="1" id="KW-1133">Transmembrane helix</keyword>
<dbReference type="EMBL" id="LCQQ01000085">
    <property type="protein sequence ID" value="KKW18333.1"/>
    <property type="molecule type" value="Genomic_DNA"/>
</dbReference>
<organism evidence="2 3">
    <name type="scientific">Candidatus Adlerbacteria bacterium GW2011_GWC1_50_9</name>
    <dbReference type="NCBI Taxonomy" id="1618608"/>
    <lineage>
        <taxon>Bacteria</taxon>
        <taxon>Candidatus Adleribacteriota</taxon>
    </lineage>
</organism>